<gene>
    <name evidence="5" type="ORF">FDK13_32875</name>
</gene>
<evidence type="ECO:0000313" key="5">
    <source>
        <dbReference type="EMBL" id="TKT85994.1"/>
    </source>
</evidence>
<dbReference type="AlphaFoldDB" id="A0A4U6CX55"/>
<dbReference type="GO" id="GO:0005524">
    <property type="term" value="F:ATP binding"/>
    <property type="evidence" value="ECO:0007669"/>
    <property type="project" value="UniProtKB-KW"/>
</dbReference>
<dbReference type="CDD" id="cd00009">
    <property type="entry name" value="AAA"/>
    <property type="match status" value="1"/>
</dbReference>
<dbReference type="PIRSF" id="PIRSF003073">
    <property type="entry name" value="DNAC_TnpB_IstB"/>
    <property type="match status" value="1"/>
</dbReference>
<evidence type="ECO:0000259" key="4">
    <source>
        <dbReference type="SMART" id="SM00382"/>
    </source>
</evidence>
<evidence type="ECO:0000256" key="2">
    <source>
        <dbReference type="ARBA" id="ARBA00022741"/>
    </source>
</evidence>
<dbReference type="EMBL" id="SZVO01000026">
    <property type="protein sequence ID" value="TKT85994.1"/>
    <property type="molecule type" value="Genomic_DNA"/>
</dbReference>
<comment type="similarity">
    <text evidence="1">Belongs to the IS21/IS1162 putative ATP-binding protein family.</text>
</comment>
<protein>
    <submittedName>
        <fullName evidence="5">ATP-binding protein</fullName>
    </submittedName>
</protein>
<evidence type="ECO:0000256" key="3">
    <source>
        <dbReference type="ARBA" id="ARBA00022840"/>
    </source>
</evidence>
<dbReference type="NCBIfam" id="NF038214">
    <property type="entry name" value="IS21_help_AAA"/>
    <property type="match status" value="1"/>
</dbReference>
<dbReference type="GO" id="GO:0006260">
    <property type="term" value="P:DNA replication"/>
    <property type="evidence" value="ECO:0007669"/>
    <property type="project" value="TreeGrafter"/>
</dbReference>
<accession>A0A4U6CX55</accession>
<dbReference type="Pfam" id="PF01695">
    <property type="entry name" value="IstB_IS21"/>
    <property type="match status" value="1"/>
</dbReference>
<name>A0A4U6CX55_9BACT</name>
<comment type="caution">
    <text evidence="5">The sequence shown here is derived from an EMBL/GenBank/DDBJ whole genome shotgun (WGS) entry which is preliminary data.</text>
</comment>
<dbReference type="RefSeq" id="WP_137344268.1">
    <property type="nucleotide sequence ID" value="NZ_SZVO01000026.1"/>
</dbReference>
<keyword evidence="2" id="KW-0547">Nucleotide-binding</keyword>
<evidence type="ECO:0000313" key="6">
    <source>
        <dbReference type="Proteomes" id="UP000304900"/>
    </source>
</evidence>
<keyword evidence="3 5" id="KW-0067">ATP-binding</keyword>
<dbReference type="SMART" id="SM00382">
    <property type="entry name" value="AAA"/>
    <property type="match status" value="1"/>
</dbReference>
<dbReference type="Proteomes" id="UP000304900">
    <property type="component" value="Unassembled WGS sequence"/>
</dbReference>
<dbReference type="Gene3D" id="3.40.50.300">
    <property type="entry name" value="P-loop containing nucleotide triphosphate hydrolases"/>
    <property type="match status" value="1"/>
</dbReference>
<dbReference type="InterPro" id="IPR002611">
    <property type="entry name" value="IstB_ATP-bd"/>
</dbReference>
<proteinExistence type="inferred from homology"/>
<evidence type="ECO:0000256" key="1">
    <source>
        <dbReference type="ARBA" id="ARBA00008059"/>
    </source>
</evidence>
<dbReference type="OrthoDB" id="8064373at2"/>
<dbReference type="SUPFAM" id="SSF52540">
    <property type="entry name" value="P-loop containing nucleoside triphosphate hydrolases"/>
    <property type="match status" value="1"/>
</dbReference>
<organism evidence="5 6">
    <name type="scientific">Dyadobacter frigoris</name>
    <dbReference type="NCBI Taxonomy" id="2576211"/>
    <lineage>
        <taxon>Bacteria</taxon>
        <taxon>Pseudomonadati</taxon>
        <taxon>Bacteroidota</taxon>
        <taxon>Cytophagia</taxon>
        <taxon>Cytophagales</taxon>
        <taxon>Spirosomataceae</taxon>
        <taxon>Dyadobacter</taxon>
    </lineage>
</organism>
<dbReference type="InterPro" id="IPR028350">
    <property type="entry name" value="DNAC/IstB-like"/>
</dbReference>
<dbReference type="InterPro" id="IPR047661">
    <property type="entry name" value="IstB"/>
</dbReference>
<dbReference type="InterPro" id="IPR003593">
    <property type="entry name" value="AAA+_ATPase"/>
</dbReference>
<feature type="domain" description="AAA+ ATPase" evidence="4">
    <location>
        <begin position="95"/>
        <end position="228"/>
    </location>
</feature>
<dbReference type="InterPro" id="IPR027417">
    <property type="entry name" value="P-loop_NTPase"/>
</dbReference>
<keyword evidence="6" id="KW-1185">Reference proteome</keyword>
<dbReference type="PANTHER" id="PTHR30050:SF4">
    <property type="entry name" value="ATP-BINDING PROTEIN RV3427C IN INSERTION SEQUENCE-RELATED"/>
    <property type="match status" value="1"/>
</dbReference>
<sequence length="238" mass="27272">MKIEVQLKELRLHGMCSSWQALLETRRHHELNLAEGLELLLQAEHQQRSDQRFERLQKNAQFRYQASVEELNMDSSRGLDRSLVTELATGNYLSKGEAILISGASGAGKSFLASALGHQACAQGYKVQYYNLQKLLLKTKLSRVDGSIYKLMERLSRSELLILDDFGLTRLEQQQRMDLMEIIEDRHAKRSTIIASQLPVANWYDVIGEETVADAILDRLVHTSYRIELKGESLRKKR</sequence>
<dbReference type="PANTHER" id="PTHR30050">
    <property type="entry name" value="CHROMOSOMAL REPLICATION INITIATOR PROTEIN DNAA"/>
    <property type="match status" value="1"/>
</dbReference>
<reference evidence="5 6" key="1">
    <citation type="submission" date="2019-05" db="EMBL/GenBank/DDBJ databases">
        <title>Dyadobacter AR-3-8 sp. nov., isolated from arctic soil.</title>
        <authorList>
            <person name="Chaudhary D.K."/>
        </authorList>
    </citation>
    <scope>NUCLEOTIDE SEQUENCE [LARGE SCALE GENOMIC DNA]</scope>
    <source>
        <strain evidence="5 6">AR-3-8</strain>
    </source>
</reference>